<sequence length="97" mass="10491">MQRGYHSNNTTAEKIFGTQILTTCGLENPPVVTTDFNYNCRSKVNLINNEGCGKNGSTVADAALLSPSLSLTLPLAANVTNKLVIAHMTKTEMEYLD</sequence>
<evidence type="ECO:0000313" key="1">
    <source>
        <dbReference type="EnsemblMetazoa" id="GPAI022211-PA"/>
    </source>
</evidence>
<name>A0A1A9ZQU9_GLOPL</name>
<dbReference type="VEuPathDB" id="VectorBase:GPAI022211"/>
<accession>A0A1A9ZQU9</accession>
<keyword evidence="2" id="KW-1185">Reference proteome</keyword>
<evidence type="ECO:0000313" key="2">
    <source>
        <dbReference type="Proteomes" id="UP000092445"/>
    </source>
</evidence>
<protein>
    <submittedName>
        <fullName evidence="1">Uncharacterized protein</fullName>
    </submittedName>
</protein>
<dbReference type="Proteomes" id="UP000092445">
    <property type="component" value="Unassembled WGS sequence"/>
</dbReference>
<reference evidence="1" key="2">
    <citation type="submission" date="2020-05" db="UniProtKB">
        <authorList>
            <consortium name="EnsemblMetazoa"/>
        </authorList>
    </citation>
    <scope>IDENTIFICATION</scope>
    <source>
        <strain evidence="1">IAEA</strain>
    </source>
</reference>
<proteinExistence type="predicted"/>
<reference evidence="2" key="1">
    <citation type="submission" date="2014-03" db="EMBL/GenBank/DDBJ databases">
        <authorList>
            <person name="Aksoy S."/>
            <person name="Warren W."/>
            <person name="Wilson R.K."/>
        </authorList>
    </citation>
    <scope>NUCLEOTIDE SEQUENCE [LARGE SCALE GENOMIC DNA]</scope>
    <source>
        <strain evidence="2">IAEA</strain>
    </source>
</reference>
<dbReference type="AlphaFoldDB" id="A0A1A9ZQU9"/>
<organism evidence="1 2">
    <name type="scientific">Glossina pallidipes</name>
    <name type="common">Tsetse fly</name>
    <dbReference type="NCBI Taxonomy" id="7398"/>
    <lineage>
        <taxon>Eukaryota</taxon>
        <taxon>Metazoa</taxon>
        <taxon>Ecdysozoa</taxon>
        <taxon>Arthropoda</taxon>
        <taxon>Hexapoda</taxon>
        <taxon>Insecta</taxon>
        <taxon>Pterygota</taxon>
        <taxon>Neoptera</taxon>
        <taxon>Endopterygota</taxon>
        <taxon>Diptera</taxon>
        <taxon>Brachycera</taxon>
        <taxon>Muscomorpha</taxon>
        <taxon>Hippoboscoidea</taxon>
        <taxon>Glossinidae</taxon>
        <taxon>Glossina</taxon>
    </lineage>
</organism>
<dbReference type="EnsemblMetazoa" id="GPAI022211-RA">
    <property type="protein sequence ID" value="GPAI022211-PA"/>
    <property type="gene ID" value="GPAI022211"/>
</dbReference>
<dbReference type="STRING" id="7398.A0A1A9ZQU9"/>